<reference evidence="2 3" key="1">
    <citation type="submission" date="2020-07" db="EMBL/GenBank/DDBJ databases">
        <title>Genomic Encyclopedia of Type Strains, Phase IV (KMG-V): Genome sequencing to study the core and pangenomes of soil and plant-associated prokaryotes.</title>
        <authorList>
            <person name="Whitman W."/>
        </authorList>
    </citation>
    <scope>NUCLEOTIDE SEQUENCE [LARGE SCALE GENOMIC DNA]</scope>
    <source>
        <strain evidence="2 3">C12</strain>
    </source>
</reference>
<protein>
    <submittedName>
        <fullName evidence="2">Preprotein translocase subunit SecG</fullName>
    </submittedName>
</protein>
<keyword evidence="1" id="KW-0812">Transmembrane</keyword>
<dbReference type="Proteomes" id="UP000558015">
    <property type="component" value="Unassembled WGS sequence"/>
</dbReference>
<evidence type="ECO:0000313" key="3">
    <source>
        <dbReference type="Proteomes" id="UP000558015"/>
    </source>
</evidence>
<dbReference type="EMBL" id="JACDUN010000001">
    <property type="protein sequence ID" value="MBA2858719.1"/>
    <property type="molecule type" value="Genomic_DNA"/>
</dbReference>
<feature type="transmembrane region" description="Helical" evidence="1">
    <location>
        <begin position="155"/>
        <end position="175"/>
    </location>
</feature>
<gene>
    <name evidence="2" type="ORF">HNP93_001420</name>
</gene>
<accession>A0A7J9PB87</accession>
<organism evidence="2 3">
    <name type="scientific">Methanococcus maripaludis</name>
    <name type="common">Methanococcus deltae</name>
    <dbReference type="NCBI Taxonomy" id="39152"/>
    <lineage>
        <taxon>Archaea</taxon>
        <taxon>Methanobacteriati</taxon>
        <taxon>Methanobacteriota</taxon>
        <taxon>Methanomada group</taxon>
        <taxon>Methanococci</taxon>
        <taxon>Methanococcales</taxon>
        <taxon>Methanococcaceae</taxon>
        <taxon>Methanococcus</taxon>
    </lineage>
</organism>
<dbReference type="RefSeq" id="WP_181493581.1">
    <property type="nucleotide sequence ID" value="NZ_JACDUN010000001.1"/>
</dbReference>
<comment type="caution">
    <text evidence="2">The sequence shown here is derived from an EMBL/GenBank/DDBJ whole genome shotgun (WGS) entry which is preliminary data.</text>
</comment>
<keyword evidence="1" id="KW-0472">Membrane</keyword>
<feature type="transmembrane region" description="Helical" evidence="1">
    <location>
        <begin position="34"/>
        <end position="53"/>
    </location>
</feature>
<sequence length="197" mass="22980">MGAKNSKKWEYLKLELEQACSDYRYYDNKIKNHVTMMIGAWIAFITPFGLIHDSITEEVLFLTFIALVLTLILLILLMVTQDLKKSVKNLENAYLSINKLKKHIYPKNIPKYEISAPYGVITQFSWLNYIAFAVGSFLWAGVSLLYFVSYMADGSIRNVLFFILSFFMAAMIMYLSKKCYDEYAEILNIFKKYDKEI</sequence>
<feature type="transmembrane region" description="Helical" evidence="1">
    <location>
        <begin position="126"/>
        <end position="149"/>
    </location>
</feature>
<proteinExistence type="predicted"/>
<name>A0A7J9PB87_METMI</name>
<dbReference type="AlphaFoldDB" id="A0A7J9PB87"/>
<keyword evidence="1" id="KW-1133">Transmembrane helix</keyword>
<evidence type="ECO:0000313" key="2">
    <source>
        <dbReference type="EMBL" id="MBA2858719.1"/>
    </source>
</evidence>
<evidence type="ECO:0000256" key="1">
    <source>
        <dbReference type="SAM" id="Phobius"/>
    </source>
</evidence>
<feature type="transmembrane region" description="Helical" evidence="1">
    <location>
        <begin position="59"/>
        <end position="79"/>
    </location>
</feature>